<comment type="caution">
    <text evidence="2">The sequence shown here is derived from an EMBL/GenBank/DDBJ whole genome shotgun (WGS) entry which is preliminary data.</text>
</comment>
<gene>
    <name evidence="2" type="ORF">GQ43DRAFT_468607</name>
</gene>
<feature type="region of interest" description="Disordered" evidence="1">
    <location>
        <begin position="496"/>
        <end position="536"/>
    </location>
</feature>
<feature type="compositionally biased region" description="Polar residues" evidence="1">
    <location>
        <begin position="296"/>
        <end position="313"/>
    </location>
</feature>
<dbReference type="Proteomes" id="UP000799536">
    <property type="component" value="Unassembled WGS sequence"/>
</dbReference>
<feature type="compositionally biased region" description="Low complexity" evidence="1">
    <location>
        <begin position="516"/>
        <end position="528"/>
    </location>
</feature>
<feature type="compositionally biased region" description="Polar residues" evidence="1">
    <location>
        <begin position="186"/>
        <end position="200"/>
    </location>
</feature>
<name>A0A9P4JTV3_9PLEO</name>
<reference evidence="2" key="1">
    <citation type="journal article" date="2020" name="Stud. Mycol.">
        <title>101 Dothideomycetes genomes: a test case for predicting lifestyles and emergence of pathogens.</title>
        <authorList>
            <person name="Haridas S."/>
            <person name="Albert R."/>
            <person name="Binder M."/>
            <person name="Bloem J."/>
            <person name="Labutti K."/>
            <person name="Salamov A."/>
            <person name="Andreopoulos B."/>
            <person name="Baker S."/>
            <person name="Barry K."/>
            <person name="Bills G."/>
            <person name="Bluhm B."/>
            <person name="Cannon C."/>
            <person name="Castanera R."/>
            <person name="Culley D."/>
            <person name="Daum C."/>
            <person name="Ezra D."/>
            <person name="Gonzalez J."/>
            <person name="Henrissat B."/>
            <person name="Kuo A."/>
            <person name="Liang C."/>
            <person name="Lipzen A."/>
            <person name="Lutzoni F."/>
            <person name="Magnuson J."/>
            <person name="Mondo S."/>
            <person name="Nolan M."/>
            <person name="Ohm R."/>
            <person name="Pangilinan J."/>
            <person name="Park H.-J."/>
            <person name="Ramirez L."/>
            <person name="Alfaro M."/>
            <person name="Sun H."/>
            <person name="Tritt A."/>
            <person name="Yoshinaga Y."/>
            <person name="Zwiers L.-H."/>
            <person name="Turgeon B."/>
            <person name="Goodwin S."/>
            <person name="Spatafora J."/>
            <person name="Crous P."/>
            <person name="Grigoriev I."/>
        </authorList>
    </citation>
    <scope>NUCLEOTIDE SEQUENCE</scope>
    <source>
        <strain evidence="2">ATCC 74209</strain>
    </source>
</reference>
<organism evidence="2 3">
    <name type="scientific">Delitschia confertaspora ATCC 74209</name>
    <dbReference type="NCBI Taxonomy" id="1513339"/>
    <lineage>
        <taxon>Eukaryota</taxon>
        <taxon>Fungi</taxon>
        <taxon>Dikarya</taxon>
        <taxon>Ascomycota</taxon>
        <taxon>Pezizomycotina</taxon>
        <taxon>Dothideomycetes</taxon>
        <taxon>Pleosporomycetidae</taxon>
        <taxon>Pleosporales</taxon>
        <taxon>Delitschiaceae</taxon>
        <taxon>Delitschia</taxon>
    </lineage>
</organism>
<keyword evidence="3" id="KW-1185">Reference proteome</keyword>
<feature type="region of interest" description="Disordered" evidence="1">
    <location>
        <begin position="169"/>
        <end position="469"/>
    </location>
</feature>
<protein>
    <submittedName>
        <fullName evidence="2">Uncharacterized protein</fullName>
    </submittedName>
</protein>
<feature type="compositionally biased region" description="Polar residues" evidence="1">
    <location>
        <begin position="433"/>
        <end position="456"/>
    </location>
</feature>
<dbReference type="OrthoDB" id="4507572at2759"/>
<feature type="compositionally biased region" description="Polar residues" evidence="1">
    <location>
        <begin position="496"/>
        <end position="507"/>
    </location>
</feature>
<feature type="compositionally biased region" description="Pro residues" evidence="1">
    <location>
        <begin position="457"/>
        <end position="468"/>
    </location>
</feature>
<evidence type="ECO:0000313" key="3">
    <source>
        <dbReference type="Proteomes" id="UP000799536"/>
    </source>
</evidence>
<accession>A0A9P4JTV3</accession>
<dbReference type="PANTHER" id="PTHR42023">
    <property type="entry name" value="BHLH DOMAIN-CONTAINING PROTEIN"/>
    <property type="match status" value="1"/>
</dbReference>
<feature type="compositionally biased region" description="Basic and acidic residues" evidence="1">
    <location>
        <begin position="322"/>
        <end position="334"/>
    </location>
</feature>
<evidence type="ECO:0000256" key="1">
    <source>
        <dbReference type="SAM" id="MobiDB-lite"/>
    </source>
</evidence>
<feature type="region of interest" description="Disordered" evidence="1">
    <location>
        <begin position="95"/>
        <end position="143"/>
    </location>
</feature>
<sequence length="639" mass="71004">MFKRMGREKDKAIGNPVLLQTTYDEETLERIPNVSDLQSPKAFRPQDANRFLQSYNSSSPYDASQYYGHTALSGYSQPFSEAAYGYPATAESSSAWTDIPDISPPSSPEAGSHQQQQQPRRFRSMRDVSPVDANRGRSRGAVKYASNIPIPRKVSAGNQNIPVANTFWGGKVSPHNTVRWDEYSGEPTSSTRGRPSQVSPGSYAKASLPGEQQRGSGYRVSVGEPSANMKKTAASEHGRIPSKPTPAETNAKPREAWKGASGRVAIAQPLEDQLLRTPVKFPQRKVSEERHGPGRNTPSSAAAVTQKRVTNGTDEPDTSPVADHHEELDTHDNPIKPIVPLKVGKNSPPRSIASPVPPLNSYSYPSPITPTYRVPQSPSTILEEEEEEQEQEQEQEQEEQEDEDEWNQDSVQPLATPPSAKGPRKSIERTQELSENQVPTSRFSWTTYNTSTTYQHSPPPSPPPPMPAAPLILNRVLTTAASDKIPARKPITATTARPHSDFTTTPSSPRPGSAFTTSTTHTTDTLNTHKALPRPPTELATSDHIEILEAQLADIRLRHSNVGRLLSDLNTLAPPNPFVTDFRRMRLREARKKEFEDELADIRREEHEVGLRLHRAWRRREREDPNGSESAIWVRRVTR</sequence>
<evidence type="ECO:0000313" key="2">
    <source>
        <dbReference type="EMBL" id="KAF2205020.1"/>
    </source>
</evidence>
<feature type="compositionally biased region" description="Acidic residues" evidence="1">
    <location>
        <begin position="382"/>
        <end position="407"/>
    </location>
</feature>
<dbReference type="AlphaFoldDB" id="A0A9P4JTV3"/>
<proteinExistence type="predicted"/>
<dbReference type="PANTHER" id="PTHR42023:SF1">
    <property type="entry name" value="BHLH DOMAIN-CONTAINING PROTEIN"/>
    <property type="match status" value="1"/>
</dbReference>
<dbReference type="EMBL" id="ML993864">
    <property type="protein sequence ID" value="KAF2205020.1"/>
    <property type="molecule type" value="Genomic_DNA"/>
</dbReference>